<evidence type="ECO:0000256" key="4">
    <source>
        <dbReference type="PIRSR" id="PIRSR000103-1"/>
    </source>
</evidence>
<dbReference type="InterPro" id="IPR051265">
    <property type="entry name" value="HIBADH-related_NP60_sf"/>
</dbReference>
<dbReference type="InterPro" id="IPR013328">
    <property type="entry name" value="6PGD_dom2"/>
</dbReference>
<evidence type="ECO:0000256" key="2">
    <source>
        <dbReference type="ARBA" id="ARBA00023002"/>
    </source>
</evidence>
<dbReference type="GO" id="GO:0050661">
    <property type="term" value="F:NADP binding"/>
    <property type="evidence" value="ECO:0007669"/>
    <property type="project" value="InterPro"/>
</dbReference>
<reference evidence="8" key="1">
    <citation type="submission" date="2018-09" db="EMBL/GenBank/DDBJ databases">
        <authorList>
            <person name="Kim I."/>
        </authorList>
    </citation>
    <scope>NUCLEOTIDE SEQUENCE [LARGE SCALE GENOMIC DNA]</scope>
    <source>
        <strain evidence="8">DD4a</strain>
    </source>
</reference>
<dbReference type="Proteomes" id="UP000265742">
    <property type="component" value="Unassembled WGS sequence"/>
</dbReference>
<comment type="caution">
    <text evidence="7">The sequence shown here is derived from an EMBL/GenBank/DDBJ whole genome shotgun (WGS) entry which is preliminary data.</text>
</comment>
<organism evidence="7 8">
    <name type="scientific">Amnibacterium setariae</name>
    <dbReference type="NCBI Taxonomy" id="2306585"/>
    <lineage>
        <taxon>Bacteria</taxon>
        <taxon>Bacillati</taxon>
        <taxon>Actinomycetota</taxon>
        <taxon>Actinomycetes</taxon>
        <taxon>Micrococcales</taxon>
        <taxon>Microbacteriaceae</taxon>
        <taxon>Amnibacterium</taxon>
    </lineage>
</organism>
<dbReference type="PANTHER" id="PTHR43580:SF2">
    <property type="entry name" value="CYTOKINE-LIKE NUCLEAR FACTOR N-PAC"/>
    <property type="match status" value="1"/>
</dbReference>
<dbReference type="InterPro" id="IPR015815">
    <property type="entry name" value="HIBADH-related"/>
</dbReference>
<proteinExistence type="inferred from homology"/>
<dbReference type="SUPFAM" id="SSF48179">
    <property type="entry name" value="6-phosphogluconate dehydrogenase C-terminal domain-like"/>
    <property type="match status" value="1"/>
</dbReference>
<evidence type="ECO:0000313" key="8">
    <source>
        <dbReference type="Proteomes" id="UP000265742"/>
    </source>
</evidence>
<dbReference type="InterPro" id="IPR008927">
    <property type="entry name" value="6-PGluconate_DH-like_C_sf"/>
</dbReference>
<sequence length="293" mass="30204">MPYTPKTALLGTGTMGVGMAHSLLRAGLPVTVWNRHPEKAASLADDGATVAESLEEALRGAEVVVTMLFDADSVAEVMEQALPAFEPGTVWVQTTTVGRDGIARLAELAKTHGVPFYDAPVVGTKQPAEDGKLTVLAAGPEATRDAVQPVLDAIGAKTVWLGEEAGPASALKLVANSWVATITAGTAFGIAQTRAFGLDPARFLETISGGAADSPYLQTKGRAIVEDRTDDPQFALDGLRKDLGLIRDADEAAGVPTVLVDALLAAYGTAADRGRGGSDVAAVVAAFEADRDA</sequence>
<name>A0A3A1TX80_9MICO</name>
<gene>
    <name evidence="7" type="ORF">D1781_13160</name>
</gene>
<dbReference type="GO" id="GO:0016491">
    <property type="term" value="F:oxidoreductase activity"/>
    <property type="evidence" value="ECO:0007669"/>
    <property type="project" value="UniProtKB-KW"/>
</dbReference>
<dbReference type="AlphaFoldDB" id="A0A3A1TX80"/>
<dbReference type="RefSeq" id="WP_119482690.1">
    <property type="nucleotide sequence ID" value="NZ_QXTG01000002.1"/>
</dbReference>
<keyword evidence="8" id="KW-1185">Reference proteome</keyword>
<feature type="domain" description="6-phosphogluconate dehydrogenase NADP-binding" evidence="5">
    <location>
        <begin position="7"/>
        <end position="162"/>
    </location>
</feature>
<evidence type="ECO:0000256" key="1">
    <source>
        <dbReference type="ARBA" id="ARBA00009080"/>
    </source>
</evidence>
<dbReference type="PIRSF" id="PIRSF000103">
    <property type="entry name" value="HIBADH"/>
    <property type="match status" value="1"/>
</dbReference>
<protein>
    <submittedName>
        <fullName evidence="7">NAD(P)-dependent oxidoreductase</fullName>
    </submittedName>
</protein>
<dbReference type="GO" id="GO:0051287">
    <property type="term" value="F:NAD binding"/>
    <property type="evidence" value="ECO:0007669"/>
    <property type="project" value="InterPro"/>
</dbReference>
<dbReference type="PANTHER" id="PTHR43580">
    <property type="entry name" value="OXIDOREDUCTASE GLYR1-RELATED"/>
    <property type="match status" value="1"/>
</dbReference>
<evidence type="ECO:0000313" key="7">
    <source>
        <dbReference type="EMBL" id="RIX28380.1"/>
    </source>
</evidence>
<dbReference type="Gene3D" id="1.10.1040.10">
    <property type="entry name" value="N-(1-d-carboxylethyl)-l-norvaline Dehydrogenase, domain 2"/>
    <property type="match status" value="1"/>
</dbReference>
<dbReference type="Pfam" id="PF03446">
    <property type="entry name" value="NAD_binding_2"/>
    <property type="match status" value="1"/>
</dbReference>
<dbReference type="OrthoDB" id="3185659at2"/>
<dbReference type="SUPFAM" id="SSF51735">
    <property type="entry name" value="NAD(P)-binding Rossmann-fold domains"/>
    <property type="match status" value="1"/>
</dbReference>
<evidence type="ECO:0000259" key="6">
    <source>
        <dbReference type="Pfam" id="PF14833"/>
    </source>
</evidence>
<evidence type="ECO:0000259" key="5">
    <source>
        <dbReference type="Pfam" id="PF03446"/>
    </source>
</evidence>
<dbReference type="EMBL" id="QXTG01000002">
    <property type="protein sequence ID" value="RIX28380.1"/>
    <property type="molecule type" value="Genomic_DNA"/>
</dbReference>
<comment type="similarity">
    <text evidence="1">Belongs to the HIBADH-related family.</text>
</comment>
<dbReference type="Gene3D" id="3.40.50.720">
    <property type="entry name" value="NAD(P)-binding Rossmann-like Domain"/>
    <property type="match status" value="1"/>
</dbReference>
<dbReference type="InterPro" id="IPR029154">
    <property type="entry name" value="HIBADH-like_NADP-bd"/>
</dbReference>
<dbReference type="InterPro" id="IPR006115">
    <property type="entry name" value="6PGDH_NADP-bd"/>
</dbReference>
<keyword evidence="3" id="KW-0520">NAD</keyword>
<feature type="domain" description="3-hydroxyisobutyrate dehydrogenase-like NAD-binding" evidence="6">
    <location>
        <begin position="166"/>
        <end position="285"/>
    </location>
</feature>
<evidence type="ECO:0000256" key="3">
    <source>
        <dbReference type="ARBA" id="ARBA00023027"/>
    </source>
</evidence>
<dbReference type="Pfam" id="PF14833">
    <property type="entry name" value="NAD_binding_11"/>
    <property type="match status" value="1"/>
</dbReference>
<dbReference type="InterPro" id="IPR036291">
    <property type="entry name" value="NAD(P)-bd_dom_sf"/>
</dbReference>
<keyword evidence="2" id="KW-0560">Oxidoreductase</keyword>
<feature type="active site" evidence="4">
    <location>
        <position position="172"/>
    </location>
</feature>
<accession>A0A3A1TX80</accession>